<proteinExistence type="predicted"/>
<protein>
    <recommendedName>
        <fullName evidence="3">N-acetyltransferase</fullName>
    </recommendedName>
</protein>
<dbReference type="EMBL" id="JAPDOD010000052">
    <property type="protein sequence ID" value="MDA0165771.1"/>
    <property type="molecule type" value="Genomic_DNA"/>
</dbReference>
<dbReference type="Proteomes" id="UP001149140">
    <property type="component" value="Unassembled WGS sequence"/>
</dbReference>
<gene>
    <name evidence="1" type="ORF">OM076_36230</name>
</gene>
<reference evidence="1" key="1">
    <citation type="submission" date="2022-10" db="EMBL/GenBank/DDBJ databases">
        <title>The WGS of Solirubrobacter ginsenosidimutans DSM 21036.</title>
        <authorList>
            <person name="Jiang Z."/>
        </authorList>
    </citation>
    <scope>NUCLEOTIDE SEQUENCE</scope>
    <source>
        <strain evidence="1">DSM 21036</strain>
    </source>
</reference>
<dbReference type="AlphaFoldDB" id="A0A9X3MZB1"/>
<dbReference type="InterPro" id="IPR016181">
    <property type="entry name" value="Acyl_CoA_acyltransferase"/>
</dbReference>
<comment type="caution">
    <text evidence="1">The sequence shown here is derived from an EMBL/GenBank/DDBJ whole genome shotgun (WGS) entry which is preliminary data.</text>
</comment>
<name>A0A9X3MZB1_9ACTN</name>
<evidence type="ECO:0008006" key="3">
    <source>
        <dbReference type="Google" id="ProtNLM"/>
    </source>
</evidence>
<dbReference type="PANTHER" id="PTHR41368:SF1">
    <property type="entry name" value="PROTEIN YGHO"/>
    <property type="match status" value="1"/>
</dbReference>
<organism evidence="1 2">
    <name type="scientific">Solirubrobacter ginsenosidimutans</name>
    <dbReference type="NCBI Taxonomy" id="490573"/>
    <lineage>
        <taxon>Bacteria</taxon>
        <taxon>Bacillati</taxon>
        <taxon>Actinomycetota</taxon>
        <taxon>Thermoleophilia</taxon>
        <taxon>Solirubrobacterales</taxon>
        <taxon>Solirubrobacteraceae</taxon>
        <taxon>Solirubrobacter</taxon>
    </lineage>
</organism>
<evidence type="ECO:0000313" key="2">
    <source>
        <dbReference type="Proteomes" id="UP001149140"/>
    </source>
</evidence>
<accession>A0A9X3MZB1</accession>
<dbReference type="RefSeq" id="WP_270045033.1">
    <property type="nucleotide sequence ID" value="NZ_JAPDOD010000052.1"/>
</dbReference>
<dbReference type="PANTHER" id="PTHR41368">
    <property type="entry name" value="PROTEIN YGHO"/>
    <property type="match status" value="1"/>
</dbReference>
<evidence type="ECO:0000313" key="1">
    <source>
        <dbReference type="EMBL" id="MDA0165771.1"/>
    </source>
</evidence>
<keyword evidence="2" id="KW-1185">Reference proteome</keyword>
<dbReference type="SUPFAM" id="SSF55729">
    <property type="entry name" value="Acyl-CoA N-acyltransferases (Nat)"/>
    <property type="match status" value="1"/>
</dbReference>
<sequence>MSVVVRPVSGWRDRREFVDLPYRLHSTSGVWVPPLRLERHIFLMRSQNAYFTHGDAQLFLAWRDGRVVGRISAQYDDNFNAFHGNRWGMFGFLEFEDAADILPPMLEAAEIWLRAHGRDHMIGPMDFGMNDESGVQIEGFERMPFIKQPWHPPYYAVRCEEAGLAKAMDLLMYELVISDRSKILPVVFKLAEKVEPRHGIKIRRMSRRSLRRDMDAFAEVYNEAWSENWGFVPYSEKDLDVYAQEMQLVFDRNWYMVAETESGETAAIAITIPDINQVLMRMQGRLLPFGWWHFLRKGRTIDRVRVGFLGVKNEFQHTGVAAALYVEHFDTASRVRQKWGEMGWILETNRNMNRAMEAMGGRVVRRFRVYGRDL</sequence>
<dbReference type="Gene3D" id="3.40.630.30">
    <property type="match status" value="1"/>
</dbReference>
<dbReference type="InterPro" id="IPR039968">
    <property type="entry name" value="BcerS-like"/>
</dbReference>